<protein>
    <submittedName>
        <fullName evidence="1">Uncharacterized protein</fullName>
    </submittedName>
</protein>
<dbReference type="AlphaFoldDB" id="A0A318LMA3"/>
<reference evidence="1 2" key="1">
    <citation type="submission" date="2016-07" db="EMBL/GenBank/DDBJ databases">
        <title>Draft genome sequence of Prauserella sp. YIM 121212, isolated from alkaline soil.</title>
        <authorList>
            <person name="Ruckert C."/>
            <person name="Albersmeier A."/>
            <person name="Jiang C.-L."/>
            <person name="Jiang Y."/>
            <person name="Kalinowski J."/>
            <person name="Schneider O."/>
            <person name="Winkler A."/>
            <person name="Zotchev S.B."/>
        </authorList>
    </citation>
    <scope>NUCLEOTIDE SEQUENCE [LARGE SCALE GENOMIC DNA]</scope>
    <source>
        <strain evidence="1 2">YIM 121212</strain>
    </source>
</reference>
<organism evidence="1 2">
    <name type="scientific">Prauserella flavalba</name>
    <dbReference type="NCBI Taxonomy" id="1477506"/>
    <lineage>
        <taxon>Bacteria</taxon>
        <taxon>Bacillati</taxon>
        <taxon>Actinomycetota</taxon>
        <taxon>Actinomycetes</taxon>
        <taxon>Pseudonocardiales</taxon>
        <taxon>Pseudonocardiaceae</taxon>
        <taxon>Prauserella</taxon>
    </lineage>
</organism>
<gene>
    <name evidence="1" type="ORF">BA062_18275</name>
</gene>
<keyword evidence="2" id="KW-1185">Reference proteome</keyword>
<dbReference type="RefSeq" id="WP_110338410.1">
    <property type="nucleotide sequence ID" value="NZ_MASU01000007.1"/>
</dbReference>
<proteinExistence type="predicted"/>
<evidence type="ECO:0000313" key="2">
    <source>
        <dbReference type="Proteomes" id="UP000247892"/>
    </source>
</evidence>
<comment type="caution">
    <text evidence="1">The sequence shown here is derived from an EMBL/GenBank/DDBJ whole genome shotgun (WGS) entry which is preliminary data.</text>
</comment>
<dbReference type="EMBL" id="MASU01000007">
    <property type="protein sequence ID" value="PXY30511.1"/>
    <property type="molecule type" value="Genomic_DNA"/>
</dbReference>
<name>A0A318LMA3_9PSEU</name>
<accession>A0A318LMA3</accession>
<dbReference type="Proteomes" id="UP000247892">
    <property type="component" value="Unassembled WGS sequence"/>
</dbReference>
<evidence type="ECO:0000313" key="1">
    <source>
        <dbReference type="EMBL" id="PXY30511.1"/>
    </source>
</evidence>
<sequence length="113" mass="11752">MEVEGLAHLAAPRTPGRDAFSLADRAVTEGILSAAGYYGPDSTAAYHAAFRLYEPRTLFGGLDAATAEDAHRRLHAMIAATTPPMRVLRLPRLAGLGAPAVNPGQTGTGTEPA</sequence>